<evidence type="ECO:0000313" key="1">
    <source>
        <dbReference type="EMBL" id="KAG0574289.1"/>
    </source>
</evidence>
<keyword evidence="2" id="KW-1185">Reference proteome</keyword>
<name>A0A8T0HU76_CERPU</name>
<accession>A0A8T0HU76</accession>
<reference evidence="1" key="1">
    <citation type="submission" date="2020-06" db="EMBL/GenBank/DDBJ databases">
        <title>WGS assembly of Ceratodon purpureus strain R40.</title>
        <authorList>
            <person name="Carey S.B."/>
            <person name="Jenkins J."/>
            <person name="Shu S."/>
            <person name="Lovell J.T."/>
            <person name="Sreedasyam A."/>
            <person name="Maumus F."/>
            <person name="Tiley G.P."/>
            <person name="Fernandez-Pozo N."/>
            <person name="Barry K."/>
            <person name="Chen C."/>
            <person name="Wang M."/>
            <person name="Lipzen A."/>
            <person name="Daum C."/>
            <person name="Saski C.A."/>
            <person name="Payton A.C."/>
            <person name="Mcbreen J.C."/>
            <person name="Conrad R.E."/>
            <person name="Kollar L.M."/>
            <person name="Olsson S."/>
            <person name="Huttunen S."/>
            <person name="Landis J.B."/>
            <person name="Wickett N.J."/>
            <person name="Johnson M.G."/>
            <person name="Rensing S.A."/>
            <person name="Grimwood J."/>
            <person name="Schmutz J."/>
            <person name="Mcdaniel S.F."/>
        </authorList>
    </citation>
    <scope>NUCLEOTIDE SEQUENCE</scope>
    <source>
        <strain evidence="1">R40</strain>
    </source>
</reference>
<proteinExistence type="predicted"/>
<organism evidence="1 2">
    <name type="scientific">Ceratodon purpureus</name>
    <name type="common">Fire moss</name>
    <name type="synonym">Dicranum purpureum</name>
    <dbReference type="NCBI Taxonomy" id="3225"/>
    <lineage>
        <taxon>Eukaryota</taxon>
        <taxon>Viridiplantae</taxon>
        <taxon>Streptophyta</taxon>
        <taxon>Embryophyta</taxon>
        <taxon>Bryophyta</taxon>
        <taxon>Bryophytina</taxon>
        <taxon>Bryopsida</taxon>
        <taxon>Dicranidae</taxon>
        <taxon>Pseudoditrichales</taxon>
        <taxon>Ditrichaceae</taxon>
        <taxon>Ceratodon</taxon>
    </lineage>
</organism>
<comment type="caution">
    <text evidence="1">The sequence shown here is derived from an EMBL/GenBank/DDBJ whole genome shotgun (WGS) entry which is preliminary data.</text>
</comment>
<gene>
    <name evidence="1" type="ORF">KC19_VG251000</name>
</gene>
<evidence type="ECO:0000313" key="2">
    <source>
        <dbReference type="Proteomes" id="UP000822688"/>
    </source>
</evidence>
<dbReference type="AlphaFoldDB" id="A0A8T0HU76"/>
<dbReference type="Proteomes" id="UP000822688">
    <property type="component" value="Chromosome V"/>
</dbReference>
<sequence>MALFLTFSPPRLLLRCAASALRIAVSVKVNHSLCAGAHEFGLELWRIADSASGRLVFSFVSSRVEVIGALRGVRVIGLKYWIIFLLFGRV</sequence>
<dbReference type="EMBL" id="CM026426">
    <property type="protein sequence ID" value="KAG0574289.1"/>
    <property type="molecule type" value="Genomic_DNA"/>
</dbReference>
<protein>
    <submittedName>
        <fullName evidence="1">Uncharacterized protein</fullName>
    </submittedName>
</protein>